<keyword evidence="4" id="KW-1185">Reference proteome</keyword>
<protein>
    <recommendedName>
        <fullName evidence="5">EF-hand domain-containing protein</fullName>
    </recommendedName>
</protein>
<dbReference type="EMBL" id="JAVHJO010000016">
    <property type="protein sequence ID" value="KAK6526483.1"/>
    <property type="molecule type" value="Genomic_DNA"/>
</dbReference>
<reference evidence="3 4" key="1">
    <citation type="submission" date="2019-10" db="EMBL/GenBank/DDBJ databases">
        <authorList>
            <person name="Palmer J.M."/>
        </authorList>
    </citation>
    <scope>NUCLEOTIDE SEQUENCE [LARGE SCALE GENOMIC DNA]</scope>
    <source>
        <strain evidence="3 4">TWF694</strain>
    </source>
</reference>
<name>A0AAV9WUI2_9PEZI</name>
<dbReference type="PROSITE" id="PS00018">
    <property type="entry name" value="EF_HAND_1"/>
    <property type="match status" value="1"/>
</dbReference>
<gene>
    <name evidence="3" type="ORF">TWF694_005069</name>
</gene>
<dbReference type="SUPFAM" id="SSF47473">
    <property type="entry name" value="EF-hand"/>
    <property type="match status" value="1"/>
</dbReference>
<evidence type="ECO:0000313" key="4">
    <source>
        <dbReference type="Proteomes" id="UP001365542"/>
    </source>
</evidence>
<evidence type="ECO:0000256" key="1">
    <source>
        <dbReference type="ARBA" id="ARBA00022837"/>
    </source>
</evidence>
<sequence length="139" mass="15368">MKFLLSYLFSLNLALKVAAGCCTCGPLNPWCCGSKGGGCNFWCCECQGGCNQPWLQNIKQAAFASDFQQTVSSVSKFGEVDIDNSGYITISEYIQYAISVRPDLEDSVSLISTVVEYFNKFDIRGDGKIWLKDIEKSND</sequence>
<evidence type="ECO:0008006" key="5">
    <source>
        <dbReference type="Google" id="ProtNLM"/>
    </source>
</evidence>
<evidence type="ECO:0000256" key="2">
    <source>
        <dbReference type="SAM" id="SignalP"/>
    </source>
</evidence>
<keyword evidence="1" id="KW-0106">Calcium</keyword>
<dbReference type="AlphaFoldDB" id="A0AAV9WUI2"/>
<comment type="caution">
    <text evidence="3">The sequence shown here is derived from an EMBL/GenBank/DDBJ whole genome shotgun (WGS) entry which is preliminary data.</text>
</comment>
<accession>A0AAV9WUI2</accession>
<feature type="chain" id="PRO_5043631430" description="EF-hand domain-containing protein" evidence="2">
    <location>
        <begin position="20"/>
        <end position="139"/>
    </location>
</feature>
<evidence type="ECO:0000313" key="3">
    <source>
        <dbReference type="EMBL" id="KAK6526483.1"/>
    </source>
</evidence>
<dbReference type="Proteomes" id="UP001365542">
    <property type="component" value="Unassembled WGS sequence"/>
</dbReference>
<dbReference type="InterPro" id="IPR018247">
    <property type="entry name" value="EF_Hand_1_Ca_BS"/>
</dbReference>
<dbReference type="InterPro" id="IPR011992">
    <property type="entry name" value="EF-hand-dom_pair"/>
</dbReference>
<keyword evidence="2" id="KW-0732">Signal</keyword>
<dbReference type="Gene3D" id="1.10.238.10">
    <property type="entry name" value="EF-hand"/>
    <property type="match status" value="1"/>
</dbReference>
<proteinExistence type="predicted"/>
<feature type="signal peptide" evidence="2">
    <location>
        <begin position="1"/>
        <end position="19"/>
    </location>
</feature>
<organism evidence="3 4">
    <name type="scientific">Orbilia ellipsospora</name>
    <dbReference type="NCBI Taxonomy" id="2528407"/>
    <lineage>
        <taxon>Eukaryota</taxon>
        <taxon>Fungi</taxon>
        <taxon>Dikarya</taxon>
        <taxon>Ascomycota</taxon>
        <taxon>Pezizomycotina</taxon>
        <taxon>Orbiliomycetes</taxon>
        <taxon>Orbiliales</taxon>
        <taxon>Orbiliaceae</taxon>
        <taxon>Orbilia</taxon>
    </lineage>
</organism>